<dbReference type="AlphaFoldDB" id="A0A0E9VRT1"/>
<name>A0A0E9VRT1_ANGAN</name>
<protein>
    <submittedName>
        <fullName evidence="2">Uncharacterized protein</fullName>
    </submittedName>
</protein>
<evidence type="ECO:0000256" key="1">
    <source>
        <dbReference type="SAM" id="MobiDB-lite"/>
    </source>
</evidence>
<feature type="region of interest" description="Disordered" evidence="1">
    <location>
        <begin position="1"/>
        <end position="20"/>
    </location>
</feature>
<dbReference type="EMBL" id="GBXM01027768">
    <property type="protein sequence ID" value="JAH80809.1"/>
    <property type="molecule type" value="Transcribed_RNA"/>
</dbReference>
<accession>A0A0E9VRT1</accession>
<feature type="compositionally biased region" description="Acidic residues" evidence="1">
    <location>
        <begin position="1"/>
        <end position="10"/>
    </location>
</feature>
<proteinExistence type="predicted"/>
<reference evidence="2" key="1">
    <citation type="submission" date="2014-11" db="EMBL/GenBank/DDBJ databases">
        <authorList>
            <person name="Amaro Gonzalez C."/>
        </authorList>
    </citation>
    <scope>NUCLEOTIDE SEQUENCE</scope>
</reference>
<sequence>MRLANSEDESAPLILPPKHNPNSANPLIGLHFFGQRYGPFHFNQYNG</sequence>
<evidence type="ECO:0000313" key="2">
    <source>
        <dbReference type="EMBL" id="JAH80809.1"/>
    </source>
</evidence>
<organism evidence="2">
    <name type="scientific">Anguilla anguilla</name>
    <name type="common">European freshwater eel</name>
    <name type="synonym">Muraena anguilla</name>
    <dbReference type="NCBI Taxonomy" id="7936"/>
    <lineage>
        <taxon>Eukaryota</taxon>
        <taxon>Metazoa</taxon>
        <taxon>Chordata</taxon>
        <taxon>Craniata</taxon>
        <taxon>Vertebrata</taxon>
        <taxon>Euteleostomi</taxon>
        <taxon>Actinopterygii</taxon>
        <taxon>Neopterygii</taxon>
        <taxon>Teleostei</taxon>
        <taxon>Anguilliformes</taxon>
        <taxon>Anguillidae</taxon>
        <taxon>Anguilla</taxon>
    </lineage>
</organism>
<reference evidence="2" key="2">
    <citation type="journal article" date="2015" name="Fish Shellfish Immunol.">
        <title>Early steps in the European eel (Anguilla anguilla)-Vibrio vulnificus interaction in the gills: Role of the RtxA13 toxin.</title>
        <authorList>
            <person name="Callol A."/>
            <person name="Pajuelo D."/>
            <person name="Ebbesson L."/>
            <person name="Teles M."/>
            <person name="MacKenzie S."/>
            <person name="Amaro C."/>
        </authorList>
    </citation>
    <scope>NUCLEOTIDE SEQUENCE</scope>
</reference>